<feature type="region of interest" description="Disordered" evidence="1">
    <location>
        <begin position="1"/>
        <end position="22"/>
    </location>
</feature>
<organism evidence="2 3">
    <name type="scientific">Bugula neritina</name>
    <name type="common">Brown bryozoan</name>
    <name type="synonym">Sertularia neritina</name>
    <dbReference type="NCBI Taxonomy" id="10212"/>
    <lineage>
        <taxon>Eukaryota</taxon>
        <taxon>Metazoa</taxon>
        <taxon>Spiralia</taxon>
        <taxon>Lophotrochozoa</taxon>
        <taxon>Bryozoa</taxon>
        <taxon>Gymnolaemata</taxon>
        <taxon>Cheilostomatida</taxon>
        <taxon>Flustrina</taxon>
        <taxon>Buguloidea</taxon>
        <taxon>Bugulidae</taxon>
        <taxon>Bugula</taxon>
    </lineage>
</organism>
<feature type="compositionally biased region" description="Basic and acidic residues" evidence="1">
    <location>
        <begin position="1"/>
        <end position="14"/>
    </location>
</feature>
<protein>
    <submittedName>
        <fullName evidence="2">Uncharacterized protein</fullName>
    </submittedName>
</protein>
<accession>A0A7J7J9F3</accession>
<comment type="caution">
    <text evidence="2">The sequence shown here is derived from an EMBL/GenBank/DDBJ whole genome shotgun (WGS) entry which is preliminary data.</text>
</comment>
<evidence type="ECO:0000313" key="2">
    <source>
        <dbReference type="EMBL" id="KAF6022860.1"/>
    </source>
</evidence>
<dbReference type="Proteomes" id="UP000593567">
    <property type="component" value="Unassembled WGS sequence"/>
</dbReference>
<dbReference type="AlphaFoldDB" id="A0A7J7J9F3"/>
<evidence type="ECO:0000256" key="1">
    <source>
        <dbReference type="SAM" id="MobiDB-lite"/>
    </source>
</evidence>
<proteinExistence type="predicted"/>
<name>A0A7J7J9F3_BUGNE</name>
<keyword evidence="3" id="KW-1185">Reference proteome</keyword>
<sequence>MKGETAANKWDKTNTMDSTKSRKALTRLDKHLNRTSSSKSVKFFDETRAKKVEKLDLRRNPVQPRTIVLDIEEQDDVKRSRKGILRSSLTRSAPTISTTYQLEDISHLKGKIFFN</sequence>
<evidence type="ECO:0000313" key="3">
    <source>
        <dbReference type="Proteomes" id="UP000593567"/>
    </source>
</evidence>
<gene>
    <name evidence="2" type="ORF">EB796_018842</name>
</gene>
<dbReference type="EMBL" id="VXIV02002799">
    <property type="protein sequence ID" value="KAF6022860.1"/>
    <property type="molecule type" value="Genomic_DNA"/>
</dbReference>
<reference evidence="2" key="1">
    <citation type="submission" date="2020-06" db="EMBL/GenBank/DDBJ databases">
        <title>Draft genome of Bugula neritina, a colonial animal packing powerful symbionts and potential medicines.</title>
        <authorList>
            <person name="Rayko M."/>
        </authorList>
    </citation>
    <scope>NUCLEOTIDE SEQUENCE [LARGE SCALE GENOMIC DNA]</scope>
    <source>
        <strain evidence="2">Kwan_BN1</strain>
    </source>
</reference>